<dbReference type="AlphaFoldDB" id="A0A1I7XIM9"/>
<proteinExistence type="predicted"/>
<dbReference type="PANTHER" id="PTHR46068">
    <property type="entry name" value="PROTEIN CBG27172"/>
    <property type="match status" value="1"/>
</dbReference>
<organism evidence="1 2">
    <name type="scientific">Heterorhabditis bacteriophora</name>
    <name type="common">Entomopathogenic nematode worm</name>
    <dbReference type="NCBI Taxonomy" id="37862"/>
    <lineage>
        <taxon>Eukaryota</taxon>
        <taxon>Metazoa</taxon>
        <taxon>Ecdysozoa</taxon>
        <taxon>Nematoda</taxon>
        <taxon>Chromadorea</taxon>
        <taxon>Rhabditida</taxon>
        <taxon>Rhabditina</taxon>
        <taxon>Rhabditomorpha</taxon>
        <taxon>Strongyloidea</taxon>
        <taxon>Heterorhabditidae</taxon>
        <taxon>Heterorhabditis</taxon>
    </lineage>
</organism>
<dbReference type="PANTHER" id="PTHR46068:SF1">
    <property type="entry name" value="TRANSPOSASE IS30-LIKE HTH DOMAIN-CONTAINING PROTEIN"/>
    <property type="match status" value="1"/>
</dbReference>
<keyword evidence="1" id="KW-1185">Reference proteome</keyword>
<accession>A0A1I7XIM9</accession>
<evidence type="ECO:0000313" key="2">
    <source>
        <dbReference type="WBParaSite" id="Hba_17170"/>
    </source>
</evidence>
<name>A0A1I7XIM9_HETBA</name>
<protein>
    <submittedName>
        <fullName evidence="2">TAXi_C domain-containing protein</fullName>
    </submittedName>
</protein>
<dbReference type="WBParaSite" id="Hba_17170">
    <property type="protein sequence ID" value="Hba_17170"/>
    <property type="gene ID" value="Hba_17170"/>
</dbReference>
<evidence type="ECO:0000313" key="1">
    <source>
        <dbReference type="Proteomes" id="UP000095283"/>
    </source>
</evidence>
<dbReference type="Proteomes" id="UP000095283">
    <property type="component" value="Unplaced"/>
</dbReference>
<reference evidence="2" key="1">
    <citation type="submission" date="2016-11" db="UniProtKB">
        <authorList>
            <consortium name="WormBaseParasite"/>
        </authorList>
    </citation>
    <scope>IDENTIFICATION</scope>
</reference>
<sequence length="191" mass="21084">MSAQSRIQLEEAICNNMHRLTQQHFSSRLARLPTEISAKEVLQTLLSIRNIFTVNLACNSQNSRQLLQRGYQKSEKASVNVRSHFPSSVMVWAGITVSGNVSITRLVFEQGGDFFNLTLDDLEGFRTSTKTALETMANAALKSGVPLSTSSMKLPLRMSAAHFSIDAGIALLQANVDLYSSLYSYPTTNYS</sequence>